<dbReference type="Proteomes" id="UP000202583">
    <property type="component" value="Segment"/>
</dbReference>
<sequence length="167" mass="18583">MFIKEGGVWKQAKQGWVKVGGVWKQFYTAYTPVQATGQVASYQKSAYNNSVENAVSLLKPQGTLFNGFALSYIVMGITWDSTSKNSIVNYAFGLYFDTTGPQPTGIGNIKVTNLTTGVAMVLSPEPTSSAWLWSYYWPNNTGQNYPDNPYDAWLRNVTTDLYQFDPA</sequence>
<reference evidence="1 2" key="1">
    <citation type="submission" date="2015-07" db="EMBL/GenBank/DDBJ databases">
        <title>Two Asian jumbo phage RSL2 and RSF1 infecting the phytopathogen Ralstonia solanacearum share common features related to the phi-KZ-like phages.</title>
        <authorList>
            <person name="Kawasaki T."/>
            <person name="Fujie M."/>
            <person name="Chatchawankanphanich O."/>
            <person name="Ogata H."/>
            <person name="Yamada T."/>
        </authorList>
    </citation>
    <scope>NUCLEOTIDE SEQUENCE [LARGE SCALE GENOMIC DNA]</scope>
    <source>
        <strain evidence="1 2">RSF1</strain>
    </source>
</reference>
<dbReference type="OrthoDB" id="30913at10239"/>
<dbReference type="EMBL" id="AP014927">
    <property type="protein sequence ID" value="BAS04854.2"/>
    <property type="molecule type" value="Genomic_DNA"/>
</dbReference>
<proteinExistence type="predicted"/>
<accession>A0A0K2QQJ0</accession>
<keyword evidence="2" id="KW-1185">Reference proteome</keyword>
<dbReference type="RefSeq" id="YP_009207866.2">
    <property type="nucleotide sequence ID" value="NC_028899.1"/>
</dbReference>
<dbReference type="GeneID" id="26634523"/>
<evidence type="ECO:0000313" key="1">
    <source>
        <dbReference type="EMBL" id="BAS04854.2"/>
    </source>
</evidence>
<dbReference type="KEGG" id="vg:26634523"/>
<name>A0A0K2QQJ0_9CAUD</name>
<evidence type="ECO:0000313" key="2">
    <source>
        <dbReference type="Proteomes" id="UP000202583"/>
    </source>
</evidence>
<protein>
    <submittedName>
        <fullName evidence="1">Uncharacterized protein</fullName>
    </submittedName>
</protein>
<organism evidence="1 2">
    <name type="scientific">Ralstonia phage RSF1</name>
    <dbReference type="NCBI Taxonomy" id="1689679"/>
    <lineage>
        <taxon>Viruses</taxon>
        <taxon>Duplodnaviria</taxon>
        <taxon>Heunggongvirae</taxon>
        <taxon>Uroviricota</taxon>
        <taxon>Caudoviricetes</taxon>
        <taxon>Chimalliviridae</taxon>
        <taxon>Chiangmaivirus</taxon>
        <taxon>Chiangmaivirus RSF1</taxon>
    </lineage>
</organism>